<evidence type="ECO:0000256" key="1">
    <source>
        <dbReference type="ARBA" id="ARBA00004370"/>
    </source>
</evidence>
<dbReference type="InterPro" id="IPR000719">
    <property type="entry name" value="Prot_kinase_dom"/>
</dbReference>
<dbReference type="InterPro" id="IPR011009">
    <property type="entry name" value="Kinase-like_dom_sf"/>
</dbReference>
<proteinExistence type="inferred from homology"/>
<evidence type="ECO:0000256" key="11">
    <source>
        <dbReference type="ARBA" id="ARBA00022840"/>
    </source>
</evidence>
<dbReference type="PROSITE" id="PS50011">
    <property type="entry name" value="PROTEIN_KINASE_DOM"/>
    <property type="match status" value="1"/>
</dbReference>
<dbReference type="PANTHER" id="PTHR44329:SF304">
    <property type="entry name" value="MITOGEN-ACTIVATED PROTEIN KINASE KINASE KINASE 13-LIKE ISOFORM X1"/>
    <property type="match status" value="1"/>
</dbReference>
<evidence type="ECO:0000256" key="12">
    <source>
        <dbReference type="ARBA" id="ARBA00023136"/>
    </source>
</evidence>
<keyword evidence="12" id="KW-0472">Membrane</keyword>
<evidence type="ECO:0000256" key="8">
    <source>
        <dbReference type="ARBA" id="ARBA00022737"/>
    </source>
</evidence>
<keyword evidence="11" id="KW-0067">ATP-binding</keyword>
<evidence type="ECO:0000256" key="5">
    <source>
        <dbReference type="ARBA" id="ARBA00022490"/>
    </source>
</evidence>
<dbReference type="EC" id="2.7.11.25" evidence="4"/>
<dbReference type="PANTHER" id="PTHR44329">
    <property type="entry name" value="SERINE/THREONINE-PROTEIN KINASE TNNI3K-RELATED"/>
    <property type="match status" value="1"/>
</dbReference>
<keyword evidence="7" id="KW-0808">Transferase</keyword>
<feature type="compositionally biased region" description="Basic and acidic residues" evidence="19">
    <location>
        <begin position="486"/>
        <end position="495"/>
    </location>
</feature>
<evidence type="ECO:0000256" key="3">
    <source>
        <dbReference type="ARBA" id="ARBA00006529"/>
    </source>
</evidence>
<evidence type="ECO:0000256" key="17">
    <source>
        <dbReference type="ARBA" id="ARBA00080806"/>
    </source>
</evidence>
<evidence type="ECO:0000256" key="10">
    <source>
        <dbReference type="ARBA" id="ARBA00022777"/>
    </source>
</evidence>
<keyword evidence="9" id="KW-0547">Nucleotide-binding</keyword>
<feature type="region of interest" description="Disordered" evidence="19">
    <location>
        <begin position="531"/>
        <end position="615"/>
    </location>
</feature>
<dbReference type="FunFam" id="3.30.200.20:FF:000095">
    <property type="entry name" value="Mitogen-activated protein kinase kinase kinase 12"/>
    <property type="match status" value="1"/>
</dbReference>
<feature type="domain" description="Protein kinase" evidence="20">
    <location>
        <begin position="130"/>
        <end position="371"/>
    </location>
</feature>
<dbReference type="GO" id="GO:0004709">
    <property type="term" value="F:MAP kinase kinase kinase activity"/>
    <property type="evidence" value="ECO:0007669"/>
    <property type="project" value="UniProtKB-EC"/>
</dbReference>
<dbReference type="AlphaFoldDB" id="A0A1B6D4I0"/>
<feature type="region of interest" description="Disordered" evidence="19">
    <location>
        <begin position="646"/>
        <end position="666"/>
    </location>
</feature>
<comment type="catalytic activity">
    <reaction evidence="14">
        <text>L-seryl-[protein] + ATP = O-phospho-L-seryl-[protein] + ADP + H(+)</text>
        <dbReference type="Rhea" id="RHEA:17989"/>
        <dbReference type="Rhea" id="RHEA-COMP:9863"/>
        <dbReference type="Rhea" id="RHEA-COMP:11604"/>
        <dbReference type="ChEBI" id="CHEBI:15378"/>
        <dbReference type="ChEBI" id="CHEBI:29999"/>
        <dbReference type="ChEBI" id="CHEBI:30616"/>
        <dbReference type="ChEBI" id="CHEBI:83421"/>
        <dbReference type="ChEBI" id="CHEBI:456216"/>
        <dbReference type="EC" id="2.7.11.25"/>
    </reaction>
</comment>
<keyword evidence="6" id="KW-0723">Serine/threonine-protein kinase</keyword>
<dbReference type="FunFam" id="1.10.510.10:FF:000087">
    <property type="entry name" value="Mitogen-activated protein kinase kinase kinase 12"/>
    <property type="match status" value="1"/>
</dbReference>
<evidence type="ECO:0000256" key="6">
    <source>
        <dbReference type="ARBA" id="ARBA00022527"/>
    </source>
</evidence>
<dbReference type="GO" id="GO:0005737">
    <property type="term" value="C:cytoplasm"/>
    <property type="evidence" value="ECO:0007669"/>
    <property type="project" value="UniProtKB-SubCell"/>
</dbReference>
<feature type="compositionally biased region" description="Polar residues" evidence="19">
    <location>
        <begin position="579"/>
        <end position="615"/>
    </location>
</feature>
<evidence type="ECO:0000256" key="14">
    <source>
        <dbReference type="ARBA" id="ARBA00048329"/>
    </source>
</evidence>
<accession>A0A1B6D4I0</accession>
<evidence type="ECO:0000256" key="18">
    <source>
        <dbReference type="SAM" id="Coils"/>
    </source>
</evidence>
<sequence length="764" mass="85558">MLTPVDMAYGPNPLFVLESQVYITDNQGVQSAVLAKDDQENFTNSMLCIQEELGQLSVVAPPHPIQPPDTSDSSQEPTVNIDSNSNPTKEGWIDGLLGCLRPVWTIIGKATANEIKGHHQDDWEIPFEMISDLQWLGSGAQGAVFSGKLKNEVVAVKKVREQKETDIRHLRKLNHPNIVQFRGVCTQAPCYCIIMEFCPYGPLYNLLKDGEEIPPQRLVTWAKQIAAGMQYLHSNKIIHRDLKSPNVLIGRKEVVKISDFGTSRQWNDVSTKMSFAGTVAWMAPEIIRNEPCSEKVDIWSYGVVLWELLTCETPYKDVDSSAIIWGVGSNSLHLPIPSSCPDGFRLLVKQCWSAKPRNRPSFKHILIHLDIASAEVLSSSPEEYFKTQATWKEEVRLHMQQMQSNGSHLPKFEEDLIKKRKEELKHAQDIREHYERKLERANDLYLELSAVLLQLEQREKELIKREKHSLSHKMCKKRIVRPLLKTQDRLVRNKSDSTTPTSPEHLATSPDTPHQSPVKASLYAQLNGCSKPESVAVPAPPGRPRRVRMRKINLISPKASPARDRMFDSGSDDEPNLVHSETQTEAMDISESASNQSLSPGPLSPTDSLNGNTQPQTFEEVLDGKSVERLSDDDHLETLGRKVSEILHNGNPHPHCIPEDSSSREDEDCPHFGYGYTLRRKSVGRRPIGPGCRARRIKMIMPNNLSDEDNTSDHHTHPVSSRGSAMEGNPQIKRAGSDGSSSSDSEGINNTTIATQLAKSETVV</sequence>
<keyword evidence="18" id="KW-0175">Coiled coil</keyword>
<keyword evidence="10" id="KW-0418">Kinase</keyword>
<reference evidence="21" key="1">
    <citation type="submission" date="2015-12" db="EMBL/GenBank/DDBJ databases">
        <title>De novo transcriptome assembly of four potential Pierce s Disease insect vectors from Arizona vineyards.</title>
        <authorList>
            <person name="Tassone E.E."/>
        </authorList>
    </citation>
    <scope>NUCLEOTIDE SEQUENCE</scope>
</reference>
<dbReference type="PROSITE" id="PS00108">
    <property type="entry name" value="PROTEIN_KINASE_ST"/>
    <property type="match status" value="1"/>
</dbReference>
<feature type="region of interest" description="Disordered" evidence="19">
    <location>
        <begin position="59"/>
        <end position="87"/>
    </location>
</feature>
<dbReference type="InterPro" id="IPR001245">
    <property type="entry name" value="Ser-Thr/Tyr_kinase_cat_dom"/>
</dbReference>
<evidence type="ECO:0000256" key="15">
    <source>
        <dbReference type="ARBA" id="ARBA00074193"/>
    </source>
</evidence>
<evidence type="ECO:0000259" key="20">
    <source>
        <dbReference type="PROSITE" id="PS50011"/>
    </source>
</evidence>
<dbReference type="GO" id="GO:0016020">
    <property type="term" value="C:membrane"/>
    <property type="evidence" value="ECO:0007669"/>
    <property type="project" value="UniProtKB-SubCell"/>
</dbReference>
<dbReference type="SMART" id="SM00220">
    <property type="entry name" value="S_TKc"/>
    <property type="match status" value="1"/>
</dbReference>
<comment type="similarity">
    <text evidence="3">Belongs to the protein kinase superfamily. STE Ser/Thr protein kinase family. MAP kinase kinase kinase subfamily.</text>
</comment>
<feature type="region of interest" description="Disordered" evidence="19">
    <location>
        <begin position="702"/>
        <end position="764"/>
    </location>
</feature>
<dbReference type="GO" id="GO:0006950">
    <property type="term" value="P:response to stress"/>
    <property type="evidence" value="ECO:0007669"/>
    <property type="project" value="UniProtKB-ARBA"/>
</dbReference>
<dbReference type="SUPFAM" id="SSF56112">
    <property type="entry name" value="Protein kinase-like (PK-like)"/>
    <property type="match status" value="1"/>
</dbReference>
<evidence type="ECO:0000256" key="19">
    <source>
        <dbReference type="SAM" id="MobiDB-lite"/>
    </source>
</evidence>
<dbReference type="GO" id="GO:0005524">
    <property type="term" value="F:ATP binding"/>
    <property type="evidence" value="ECO:0007669"/>
    <property type="project" value="UniProtKB-KW"/>
</dbReference>
<dbReference type="Pfam" id="PF07714">
    <property type="entry name" value="PK_Tyr_Ser-Thr"/>
    <property type="match status" value="1"/>
</dbReference>
<feature type="compositionally biased region" description="Polar residues" evidence="19">
    <location>
        <begin position="746"/>
        <end position="764"/>
    </location>
</feature>
<comment type="catalytic activity">
    <reaction evidence="13">
        <text>L-threonyl-[protein] + ATP = O-phospho-L-threonyl-[protein] + ADP + H(+)</text>
        <dbReference type="Rhea" id="RHEA:46608"/>
        <dbReference type="Rhea" id="RHEA-COMP:11060"/>
        <dbReference type="Rhea" id="RHEA-COMP:11605"/>
        <dbReference type="ChEBI" id="CHEBI:15378"/>
        <dbReference type="ChEBI" id="CHEBI:30013"/>
        <dbReference type="ChEBI" id="CHEBI:30616"/>
        <dbReference type="ChEBI" id="CHEBI:61977"/>
        <dbReference type="ChEBI" id="CHEBI:456216"/>
        <dbReference type="EC" id="2.7.11.25"/>
    </reaction>
</comment>
<gene>
    <name evidence="21" type="ORF">g.11375</name>
</gene>
<feature type="compositionally biased region" description="Polar residues" evidence="19">
    <location>
        <begin position="68"/>
        <end position="87"/>
    </location>
</feature>
<feature type="region of interest" description="Disordered" evidence="19">
    <location>
        <begin position="486"/>
        <end position="517"/>
    </location>
</feature>
<evidence type="ECO:0000256" key="13">
    <source>
        <dbReference type="ARBA" id="ARBA00047559"/>
    </source>
</evidence>
<comment type="subcellular location">
    <subcellularLocation>
        <location evidence="2">Cytoplasm</location>
    </subcellularLocation>
    <subcellularLocation>
        <location evidence="1">Membrane</location>
    </subcellularLocation>
</comment>
<organism evidence="21">
    <name type="scientific">Clastoptera arizonana</name>
    <name type="common">Arizona spittle bug</name>
    <dbReference type="NCBI Taxonomy" id="38151"/>
    <lineage>
        <taxon>Eukaryota</taxon>
        <taxon>Metazoa</taxon>
        <taxon>Ecdysozoa</taxon>
        <taxon>Arthropoda</taxon>
        <taxon>Hexapoda</taxon>
        <taxon>Insecta</taxon>
        <taxon>Pterygota</taxon>
        <taxon>Neoptera</taxon>
        <taxon>Paraneoptera</taxon>
        <taxon>Hemiptera</taxon>
        <taxon>Auchenorrhyncha</taxon>
        <taxon>Cercopoidea</taxon>
        <taxon>Clastopteridae</taxon>
        <taxon>Clastoptera</taxon>
    </lineage>
</organism>
<dbReference type="Gene3D" id="1.10.510.10">
    <property type="entry name" value="Transferase(Phosphotransferase) domain 1"/>
    <property type="match status" value="1"/>
</dbReference>
<evidence type="ECO:0000256" key="2">
    <source>
        <dbReference type="ARBA" id="ARBA00004496"/>
    </source>
</evidence>
<dbReference type="CDD" id="cd14059">
    <property type="entry name" value="STKc_MAP3K12_13"/>
    <property type="match status" value="1"/>
</dbReference>
<dbReference type="EMBL" id="GEDC01016696">
    <property type="protein sequence ID" value="JAS20602.1"/>
    <property type="molecule type" value="Transcribed_RNA"/>
</dbReference>
<feature type="coiled-coil region" evidence="18">
    <location>
        <begin position="417"/>
        <end position="458"/>
    </location>
</feature>
<name>A0A1B6D4I0_9HEMI</name>
<evidence type="ECO:0000256" key="4">
    <source>
        <dbReference type="ARBA" id="ARBA00012406"/>
    </source>
</evidence>
<evidence type="ECO:0000256" key="16">
    <source>
        <dbReference type="ARBA" id="ARBA00077446"/>
    </source>
</evidence>
<keyword evidence="8" id="KW-0677">Repeat</keyword>
<protein>
    <recommendedName>
        <fullName evidence="15">Mitogen-activated protein kinase kinase kinase dlk-1</fullName>
        <ecNumber evidence="4">2.7.11.25</ecNumber>
    </recommendedName>
    <alternativeName>
        <fullName evidence="17">DAP kinase-like kinase</fullName>
    </alternativeName>
    <alternativeName>
        <fullName evidence="16">Death-associated protein kinase-like kinase</fullName>
    </alternativeName>
</protein>
<dbReference type="Gene3D" id="3.30.200.20">
    <property type="entry name" value="Phosphorylase Kinase, domain 1"/>
    <property type="match status" value="1"/>
</dbReference>
<evidence type="ECO:0000313" key="21">
    <source>
        <dbReference type="EMBL" id="JAS20602.1"/>
    </source>
</evidence>
<evidence type="ECO:0000256" key="9">
    <source>
        <dbReference type="ARBA" id="ARBA00022741"/>
    </source>
</evidence>
<keyword evidence="5" id="KW-0963">Cytoplasm</keyword>
<dbReference type="InterPro" id="IPR008271">
    <property type="entry name" value="Ser/Thr_kinase_AS"/>
</dbReference>
<dbReference type="PRINTS" id="PR00109">
    <property type="entry name" value="TYRKINASE"/>
</dbReference>
<evidence type="ECO:0000256" key="7">
    <source>
        <dbReference type="ARBA" id="ARBA00022679"/>
    </source>
</evidence>
<dbReference type="InterPro" id="IPR051681">
    <property type="entry name" value="Ser/Thr_Kinases-Pseudokinases"/>
</dbReference>